<sequence length="84" mass="9946">ILHAIAHKKVNLLSFPHFKTHSQKEILEQHNEIRRSVIPTARNMLKMEWSNKAAKNAQKWADQCEILVCRKTFDLEINIFLHKD</sequence>
<dbReference type="InterPro" id="IPR014044">
    <property type="entry name" value="CAP_dom"/>
</dbReference>
<dbReference type="Ensembl" id="ENSMCST00000003033.1">
    <property type="protein sequence ID" value="ENSMCSP00000002966.1"/>
    <property type="gene ID" value="ENSMCSG00000002173.1"/>
</dbReference>
<organism evidence="2 3">
    <name type="scientific">Malurus cyaneus samueli</name>
    <dbReference type="NCBI Taxonomy" id="2593467"/>
    <lineage>
        <taxon>Eukaryota</taxon>
        <taxon>Metazoa</taxon>
        <taxon>Chordata</taxon>
        <taxon>Craniata</taxon>
        <taxon>Vertebrata</taxon>
        <taxon>Euteleostomi</taxon>
        <taxon>Archelosauria</taxon>
        <taxon>Archosauria</taxon>
        <taxon>Dinosauria</taxon>
        <taxon>Saurischia</taxon>
        <taxon>Theropoda</taxon>
        <taxon>Coelurosauria</taxon>
        <taxon>Aves</taxon>
        <taxon>Neognathae</taxon>
        <taxon>Neoaves</taxon>
        <taxon>Telluraves</taxon>
        <taxon>Australaves</taxon>
        <taxon>Passeriformes</taxon>
        <taxon>Meliphagoidea</taxon>
        <taxon>Maluridae</taxon>
        <taxon>Malurus</taxon>
    </lineage>
</organism>
<dbReference type="OrthoDB" id="737510at2759"/>
<dbReference type="Gene3D" id="3.40.33.10">
    <property type="entry name" value="CAP"/>
    <property type="match status" value="1"/>
</dbReference>
<accession>A0A8C5T8U6</accession>
<evidence type="ECO:0000313" key="2">
    <source>
        <dbReference type="Ensembl" id="ENSMCSP00000002966.1"/>
    </source>
</evidence>
<reference evidence="2" key="1">
    <citation type="submission" date="2025-08" db="UniProtKB">
        <authorList>
            <consortium name="Ensembl"/>
        </authorList>
    </citation>
    <scope>IDENTIFICATION</scope>
</reference>
<evidence type="ECO:0000259" key="1">
    <source>
        <dbReference type="Pfam" id="PF00188"/>
    </source>
</evidence>
<dbReference type="SUPFAM" id="SSF55797">
    <property type="entry name" value="PR-1-like"/>
    <property type="match status" value="1"/>
</dbReference>
<dbReference type="Pfam" id="PF00188">
    <property type="entry name" value="CAP"/>
    <property type="match status" value="1"/>
</dbReference>
<name>A0A8C5T8U6_9PASS</name>
<evidence type="ECO:0000313" key="3">
    <source>
        <dbReference type="Proteomes" id="UP000694560"/>
    </source>
</evidence>
<reference evidence="2" key="2">
    <citation type="submission" date="2025-09" db="UniProtKB">
        <authorList>
            <consortium name="Ensembl"/>
        </authorList>
    </citation>
    <scope>IDENTIFICATION</scope>
</reference>
<keyword evidence="3" id="KW-1185">Reference proteome</keyword>
<proteinExistence type="predicted"/>
<feature type="domain" description="SCP" evidence="1">
    <location>
        <begin position="27"/>
        <end position="64"/>
    </location>
</feature>
<protein>
    <recommendedName>
        <fullName evidence="1">SCP domain-containing protein</fullName>
    </recommendedName>
</protein>
<dbReference type="InterPro" id="IPR035940">
    <property type="entry name" value="CAP_sf"/>
</dbReference>
<dbReference type="AlphaFoldDB" id="A0A8C5T8U6"/>
<dbReference type="Proteomes" id="UP000694560">
    <property type="component" value="Unplaced"/>
</dbReference>